<evidence type="ECO:0000313" key="1">
    <source>
        <dbReference type="EMBL" id="KAF2492771.1"/>
    </source>
</evidence>
<name>A0A6A6QKG7_9PEZI</name>
<sequence>MASFNENSDELILAIVADVALEDIVSLSKTCRHLREIALPAFFYTVALTWATTQSRDRILPYPEAGLILRTVVRDSSLAALAKVMVGIWEEIEENGDGLL</sequence>
<gene>
    <name evidence="1" type="ORF">BU16DRAFT_564086</name>
</gene>
<organism evidence="1 2">
    <name type="scientific">Lophium mytilinum</name>
    <dbReference type="NCBI Taxonomy" id="390894"/>
    <lineage>
        <taxon>Eukaryota</taxon>
        <taxon>Fungi</taxon>
        <taxon>Dikarya</taxon>
        <taxon>Ascomycota</taxon>
        <taxon>Pezizomycotina</taxon>
        <taxon>Dothideomycetes</taxon>
        <taxon>Pleosporomycetidae</taxon>
        <taxon>Mytilinidiales</taxon>
        <taxon>Mytilinidiaceae</taxon>
        <taxon>Lophium</taxon>
    </lineage>
</organism>
<evidence type="ECO:0008006" key="3">
    <source>
        <dbReference type="Google" id="ProtNLM"/>
    </source>
</evidence>
<accession>A0A6A6QKG7</accession>
<dbReference type="EMBL" id="MU004193">
    <property type="protein sequence ID" value="KAF2492771.1"/>
    <property type="molecule type" value="Genomic_DNA"/>
</dbReference>
<protein>
    <recommendedName>
        <fullName evidence="3">F-box domain-containing protein</fullName>
    </recommendedName>
</protein>
<dbReference type="Proteomes" id="UP000799750">
    <property type="component" value="Unassembled WGS sequence"/>
</dbReference>
<dbReference type="OrthoDB" id="3768645at2759"/>
<keyword evidence="2" id="KW-1185">Reference proteome</keyword>
<dbReference type="AlphaFoldDB" id="A0A6A6QKG7"/>
<reference evidence="1" key="1">
    <citation type="journal article" date="2020" name="Stud. Mycol.">
        <title>101 Dothideomycetes genomes: a test case for predicting lifestyles and emergence of pathogens.</title>
        <authorList>
            <person name="Haridas S."/>
            <person name="Albert R."/>
            <person name="Binder M."/>
            <person name="Bloem J."/>
            <person name="Labutti K."/>
            <person name="Salamov A."/>
            <person name="Andreopoulos B."/>
            <person name="Baker S."/>
            <person name="Barry K."/>
            <person name="Bills G."/>
            <person name="Bluhm B."/>
            <person name="Cannon C."/>
            <person name="Castanera R."/>
            <person name="Culley D."/>
            <person name="Daum C."/>
            <person name="Ezra D."/>
            <person name="Gonzalez J."/>
            <person name="Henrissat B."/>
            <person name="Kuo A."/>
            <person name="Liang C."/>
            <person name="Lipzen A."/>
            <person name="Lutzoni F."/>
            <person name="Magnuson J."/>
            <person name="Mondo S."/>
            <person name="Nolan M."/>
            <person name="Ohm R."/>
            <person name="Pangilinan J."/>
            <person name="Park H.-J."/>
            <person name="Ramirez L."/>
            <person name="Alfaro M."/>
            <person name="Sun H."/>
            <person name="Tritt A."/>
            <person name="Yoshinaga Y."/>
            <person name="Zwiers L.-H."/>
            <person name="Turgeon B."/>
            <person name="Goodwin S."/>
            <person name="Spatafora J."/>
            <person name="Crous P."/>
            <person name="Grigoriev I."/>
        </authorList>
    </citation>
    <scope>NUCLEOTIDE SEQUENCE</scope>
    <source>
        <strain evidence="1">CBS 269.34</strain>
    </source>
</reference>
<evidence type="ECO:0000313" key="2">
    <source>
        <dbReference type="Proteomes" id="UP000799750"/>
    </source>
</evidence>
<proteinExistence type="predicted"/>